<dbReference type="InterPro" id="IPR007527">
    <property type="entry name" value="Znf_SWIM"/>
</dbReference>
<dbReference type="RefSeq" id="XP_016460865.1">
    <property type="nucleotide sequence ID" value="XM_016605379.1"/>
</dbReference>
<evidence type="ECO:0000256" key="4">
    <source>
        <dbReference type="PROSITE-ProRule" id="PRU00325"/>
    </source>
</evidence>
<evidence type="ECO:0000256" key="2">
    <source>
        <dbReference type="ARBA" id="ARBA00022771"/>
    </source>
</evidence>
<dbReference type="PANTHER" id="PTHR31973:SF189">
    <property type="entry name" value="TRANSPOSASE, MUDR, PLANT, MULE TRANSPOSASE DOMAIN PROTEIN-RELATED"/>
    <property type="match status" value="1"/>
</dbReference>
<dbReference type="AlphaFoldDB" id="A0A1S3Z8Q8"/>
<dbReference type="STRING" id="4097.A0A1S3Z8Q8"/>
<dbReference type="PaxDb" id="4097-A0A1S3Z8Q8"/>
<evidence type="ECO:0000313" key="6">
    <source>
        <dbReference type="RefSeq" id="XP_016460865.1"/>
    </source>
</evidence>
<dbReference type="Pfam" id="PF04434">
    <property type="entry name" value="SWIM"/>
    <property type="match status" value="1"/>
</dbReference>
<dbReference type="SMART" id="SM00575">
    <property type="entry name" value="ZnF_PMZ"/>
    <property type="match status" value="1"/>
</dbReference>
<reference evidence="6" key="1">
    <citation type="submission" date="2025-08" db="UniProtKB">
        <authorList>
            <consortium name="RefSeq"/>
        </authorList>
    </citation>
    <scope>IDENTIFICATION</scope>
</reference>
<name>A0A1S3Z8Q8_TOBAC</name>
<evidence type="ECO:0000259" key="5">
    <source>
        <dbReference type="PROSITE" id="PS50966"/>
    </source>
</evidence>
<dbReference type="OrthoDB" id="1304705at2759"/>
<gene>
    <name evidence="6" type="primary">LOC107784273</name>
</gene>
<dbReference type="KEGG" id="nta:107784273"/>
<sequence length="320" mass="36903">MLEEIRVKVMEMLANNEEKLRSWNGHFSPQCLRLYNDYRVVAQGCVVIFDGDYGYEIAEGEDTHTVNLDSKRCTCRLWELSGIPCPHAIKALTHKKVEPLTEINWFYSREAYLRTYRHKLFPVRGQKFWKIDHSQYMEPQKIMKLVGRPKVKRNREPDEARKRKGEWSASRKGLPVTCNKCGELNHNARRCYKDNFTEKASQQRKGKGCSQTQSQSSLFAYGPEVENEEDPLLRPMVVSETQTWLEPRKTNHVAPVARANTRKIQFRGDHIGASNPTNLPYSPIKCTWKGKEAMTLSQLQEEGRKKIIKSMGSKGKGALA</sequence>
<keyword evidence="3" id="KW-0862">Zinc</keyword>
<protein>
    <recommendedName>
        <fullName evidence="5">SWIM-type domain-containing protein</fullName>
    </recommendedName>
</protein>
<dbReference type="PROSITE" id="PS50966">
    <property type="entry name" value="ZF_SWIM"/>
    <property type="match status" value="1"/>
</dbReference>
<dbReference type="GO" id="GO:0008270">
    <property type="term" value="F:zinc ion binding"/>
    <property type="evidence" value="ECO:0007669"/>
    <property type="project" value="UniProtKB-KW"/>
</dbReference>
<organism evidence="6">
    <name type="scientific">Nicotiana tabacum</name>
    <name type="common">Common tobacco</name>
    <dbReference type="NCBI Taxonomy" id="4097"/>
    <lineage>
        <taxon>Eukaryota</taxon>
        <taxon>Viridiplantae</taxon>
        <taxon>Streptophyta</taxon>
        <taxon>Embryophyta</taxon>
        <taxon>Tracheophyta</taxon>
        <taxon>Spermatophyta</taxon>
        <taxon>Magnoliopsida</taxon>
        <taxon>eudicotyledons</taxon>
        <taxon>Gunneridae</taxon>
        <taxon>Pentapetalae</taxon>
        <taxon>asterids</taxon>
        <taxon>lamiids</taxon>
        <taxon>Solanales</taxon>
        <taxon>Solanaceae</taxon>
        <taxon>Nicotianoideae</taxon>
        <taxon>Nicotianeae</taxon>
        <taxon>Nicotiana</taxon>
    </lineage>
</organism>
<dbReference type="PANTHER" id="PTHR31973">
    <property type="entry name" value="POLYPROTEIN, PUTATIVE-RELATED"/>
    <property type="match status" value="1"/>
</dbReference>
<evidence type="ECO:0000256" key="1">
    <source>
        <dbReference type="ARBA" id="ARBA00022723"/>
    </source>
</evidence>
<keyword evidence="1" id="KW-0479">Metal-binding</keyword>
<proteinExistence type="predicted"/>
<keyword evidence="2 4" id="KW-0863">Zinc-finger</keyword>
<accession>A0A1S3Z8Q8</accession>
<dbReference type="InterPro" id="IPR006564">
    <property type="entry name" value="Znf_PMZ"/>
</dbReference>
<feature type="domain" description="SWIM-type" evidence="5">
    <location>
        <begin position="64"/>
        <end position="96"/>
    </location>
</feature>
<dbReference type="OMA" id="LTEINWF"/>
<evidence type="ECO:0000256" key="3">
    <source>
        <dbReference type="ARBA" id="ARBA00022833"/>
    </source>
</evidence>